<dbReference type="STRING" id="940295.EYM_07460"/>
<evidence type="ECO:0000256" key="2">
    <source>
        <dbReference type="ARBA" id="ARBA00023141"/>
    </source>
</evidence>
<name>A0A0U3G154_9CREN</name>
<comment type="pathway">
    <text evidence="5">Amino-acid biosynthesis.</text>
</comment>
<dbReference type="PANTHER" id="PTHR21022">
    <property type="entry name" value="PREPHENATE DEHYDRATASE P PROTEIN"/>
    <property type="match status" value="1"/>
</dbReference>
<dbReference type="SUPFAM" id="SSF53850">
    <property type="entry name" value="Periplasmic binding protein-like II"/>
    <property type="match status" value="1"/>
</dbReference>
<sequence>MPPYYFVHRLLLKDNLHHSLELKMDKRVENLLELLLSLLREPPEDVEIKGSYPEDLTPILSWLKRTFGVPTKVAYLGPEGSYTHEAAVTAFPGAQLLPSKTISEVFEKVSKNEAKYGIVPIANRLEGPVNETIDNLFFHNLYIKSALEIPIKIVLASNEETDLNTIQKIYGHPMIFGQARKILDKLKVPTIPTRSTSEAALLAKSEKGAAALCSPLAASIYNLKILQDSVEDNPNNSTKFFVLSKYYREEGDYTVLLASVKHQPGGLYEFLKPFAESGVNLTMIYSRPMKDIPWHYVFYIELEGSIKDLKSVIEEARKSSVFIKLLGSYDLLEITR</sequence>
<evidence type="ECO:0000313" key="9">
    <source>
        <dbReference type="Proteomes" id="UP000060778"/>
    </source>
</evidence>
<dbReference type="Proteomes" id="UP000060778">
    <property type="component" value="Chromosome"/>
</dbReference>
<dbReference type="EMBL" id="CP006867">
    <property type="protein sequence ID" value="ALU12044.1"/>
    <property type="molecule type" value="Genomic_DNA"/>
</dbReference>
<dbReference type="KEGG" id="iis:EYM_07460"/>
<evidence type="ECO:0000313" key="8">
    <source>
        <dbReference type="EMBL" id="ALU12044.1"/>
    </source>
</evidence>
<evidence type="ECO:0000256" key="1">
    <source>
        <dbReference type="ARBA" id="ARBA00022605"/>
    </source>
</evidence>
<dbReference type="Pfam" id="PF01842">
    <property type="entry name" value="ACT"/>
    <property type="match status" value="1"/>
</dbReference>
<keyword evidence="3" id="KW-0584">Phenylalanine biosynthesis</keyword>
<keyword evidence="2" id="KW-0057">Aromatic amino acid biosynthesis</keyword>
<feature type="domain" description="Prephenate dehydratase" evidence="6">
    <location>
        <begin position="72"/>
        <end position="245"/>
    </location>
</feature>
<gene>
    <name evidence="8" type="ORF">EYM_07460</name>
</gene>
<dbReference type="PANTHER" id="PTHR21022:SF19">
    <property type="entry name" value="PREPHENATE DEHYDRATASE-RELATED"/>
    <property type="match status" value="1"/>
</dbReference>
<evidence type="ECO:0000256" key="3">
    <source>
        <dbReference type="ARBA" id="ARBA00023222"/>
    </source>
</evidence>
<dbReference type="Gene3D" id="3.40.190.10">
    <property type="entry name" value="Periplasmic binding protein-like II"/>
    <property type="match status" value="2"/>
</dbReference>
<keyword evidence="1" id="KW-0028">Amino-acid biosynthesis</keyword>
<organism evidence="8 9">
    <name type="scientific">Ignicoccus islandicus DSM 13165</name>
    <dbReference type="NCBI Taxonomy" id="940295"/>
    <lineage>
        <taxon>Archaea</taxon>
        <taxon>Thermoproteota</taxon>
        <taxon>Thermoprotei</taxon>
        <taxon>Desulfurococcales</taxon>
        <taxon>Desulfurococcaceae</taxon>
        <taxon>Ignicoccus</taxon>
    </lineage>
</organism>
<dbReference type="CDD" id="cd13630">
    <property type="entry name" value="PBP2_PDT_1"/>
    <property type="match status" value="1"/>
</dbReference>
<dbReference type="SUPFAM" id="SSF55021">
    <property type="entry name" value="ACT-like"/>
    <property type="match status" value="1"/>
</dbReference>
<dbReference type="GO" id="GO:0004664">
    <property type="term" value="F:prephenate dehydratase activity"/>
    <property type="evidence" value="ECO:0007669"/>
    <property type="project" value="InterPro"/>
</dbReference>
<dbReference type="InterPro" id="IPR001086">
    <property type="entry name" value="Preph_deHydtase"/>
</dbReference>
<dbReference type="GO" id="GO:0005737">
    <property type="term" value="C:cytoplasm"/>
    <property type="evidence" value="ECO:0007669"/>
    <property type="project" value="TreeGrafter"/>
</dbReference>
<dbReference type="GO" id="GO:0009094">
    <property type="term" value="P:L-phenylalanine biosynthetic process"/>
    <property type="evidence" value="ECO:0007669"/>
    <property type="project" value="UniProtKB-KW"/>
</dbReference>
<evidence type="ECO:0000259" key="7">
    <source>
        <dbReference type="PROSITE" id="PS51671"/>
    </source>
</evidence>
<dbReference type="InterPro" id="IPR002912">
    <property type="entry name" value="ACT_dom"/>
</dbReference>
<dbReference type="AlphaFoldDB" id="A0A0U3G154"/>
<keyword evidence="4" id="KW-0456">Lyase</keyword>
<dbReference type="PROSITE" id="PS51171">
    <property type="entry name" value="PREPHENATE_DEHYDR_3"/>
    <property type="match status" value="1"/>
</dbReference>
<dbReference type="CDD" id="cd04905">
    <property type="entry name" value="ACT_CM-PDT"/>
    <property type="match status" value="1"/>
</dbReference>
<dbReference type="Gene3D" id="3.30.70.260">
    <property type="match status" value="1"/>
</dbReference>
<protein>
    <submittedName>
        <fullName evidence="8">Chorismate mutase</fullName>
    </submittedName>
</protein>
<proteinExistence type="predicted"/>
<evidence type="ECO:0000259" key="6">
    <source>
        <dbReference type="PROSITE" id="PS51171"/>
    </source>
</evidence>
<evidence type="ECO:0000256" key="5">
    <source>
        <dbReference type="ARBA" id="ARBA00029440"/>
    </source>
</evidence>
<dbReference type="Pfam" id="PF00800">
    <property type="entry name" value="PDT"/>
    <property type="match status" value="1"/>
</dbReference>
<dbReference type="InterPro" id="IPR045865">
    <property type="entry name" value="ACT-like_dom_sf"/>
</dbReference>
<accession>A0A0U3G154</accession>
<dbReference type="PATRIC" id="fig|940295.4.peg.1451"/>
<feature type="domain" description="ACT" evidence="7">
    <location>
        <begin position="255"/>
        <end position="330"/>
    </location>
</feature>
<dbReference type="PROSITE" id="PS51671">
    <property type="entry name" value="ACT"/>
    <property type="match status" value="1"/>
</dbReference>
<keyword evidence="9" id="KW-1185">Reference proteome</keyword>
<reference evidence="8 9" key="1">
    <citation type="submission" date="2013-11" db="EMBL/GenBank/DDBJ databases">
        <title>Comparative genomics of Ignicoccus.</title>
        <authorList>
            <person name="Podar M."/>
        </authorList>
    </citation>
    <scope>NUCLEOTIDE SEQUENCE [LARGE SCALE GENOMIC DNA]</scope>
    <source>
        <strain evidence="8 9">DSM 13165</strain>
    </source>
</reference>
<evidence type="ECO:0000256" key="4">
    <source>
        <dbReference type="ARBA" id="ARBA00023239"/>
    </source>
</evidence>